<evidence type="ECO:0000313" key="1">
    <source>
        <dbReference type="EMBL" id="MPN41282.1"/>
    </source>
</evidence>
<dbReference type="EMBL" id="VSSQ01098228">
    <property type="protein sequence ID" value="MPN41282.1"/>
    <property type="molecule type" value="Genomic_DNA"/>
</dbReference>
<sequence length="175" mass="19989">MYHHACIAFGKACEHGAEEAYAHSNGFAKQSQQPEKATVDKGHGFVVVQFATFDAIFLSLGWTVACNISFLKINHLFGTLTMQILARNKYNYFFCRCRSTLRKASFCYLAEHFGFGNVIKLPKLHVRTIRGKGSQFKTMFYFFGVEGFVRGKIAHRTPEIQYFFQIHVVVFCCCV</sequence>
<comment type="caution">
    <text evidence="1">The sequence shown here is derived from an EMBL/GenBank/DDBJ whole genome shotgun (WGS) entry which is preliminary data.</text>
</comment>
<accession>A0A645HS16</accession>
<gene>
    <name evidence="1" type="ORF">SDC9_188825</name>
</gene>
<protein>
    <submittedName>
        <fullName evidence="1">Uncharacterized protein</fullName>
    </submittedName>
</protein>
<organism evidence="1">
    <name type="scientific">bioreactor metagenome</name>
    <dbReference type="NCBI Taxonomy" id="1076179"/>
    <lineage>
        <taxon>unclassified sequences</taxon>
        <taxon>metagenomes</taxon>
        <taxon>ecological metagenomes</taxon>
    </lineage>
</organism>
<reference evidence="1" key="1">
    <citation type="submission" date="2019-08" db="EMBL/GenBank/DDBJ databases">
        <authorList>
            <person name="Kucharzyk K."/>
            <person name="Murdoch R.W."/>
            <person name="Higgins S."/>
            <person name="Loffler F."/>
        </authorList>
    </citation>
    <scope>NUCLEOTIDE SEQUENCE</scope>
</reference>
<name>A0A645HS16_9ZZZZ</name>
<dbReference type="AlphaFoldDB" id="A0A645HS16"/>
<proteinExistence type="predicted"/>